<dbReference type="RefSeq" id="XP_007765918.1">
    <property type="nucleotide sequence ID" value="XM_007767728.1"/>
</dbReference>
<proteinExistence type="predicted"/>
<protein>
    <submittedName>
        <fullName evidence="2">Uncharacterized protein</fullName>
    </submittedName>
</protein>
<feature type="region of interest" description="Disordered" evidence="1">
    <location>
        <begin position="58"/>
        <end position="114"/>
    </location>
</feature>
<organism evidence="2 3">
    <name type="scientific">Coniophora puteana (strain RWD-64-598)</name>
    <name type="common">Brown rot fungus</name>
    <dbReference type="NCBI Taxonomy" id="741705"/>
    <lineage>
        <taxon>Eukaryota</taxon>
        <taxon>Fungi</taxon>
        <taxon>Dikarya</taxon>
        <taxon>Basidiomycota</taxon>
        <taxon>Agaricomycotina</taxon>
        <taxon>Agaricomycetes</taxon>
        <taxon>Agaricomycetidae</taxon>
        <taxon>Boletales</taxon>
        <taxon>Coniophorineae</taxon>
        <taxon>Coniophoraceae</taxon>
        <taxon>Coniophora</taxon>
    </lineage>
</organism>
<feature type="region of interest" description="Disordered" evidence="1">
    <location>
        <begin position="217"/>
        <end position="245"/>
    </location>
</feature>
<evidence type="ECO:0000256" key="1">
    <source>
        <dbReference type="SAM" id="MobiDB-lite"/>
    </source>
</evidence>
<feature type="compositionally biased region" description="Acidic residues" evidence="1">
    <location>
        <begin position="609"/>
        <end position="626"/>
    </location>
</feature>
<name>A0A5M3MYB4_CONPW</name>
<evidence type="ECO:0000313" key="3">
    <source>
        <dbReference type="Proteomes" id="UP000053558"/>
    </source>
</evidence>
<dbReference type="KEGG" id="cput:CONPUDRAFT_151164"/>
<dbReference type="GeneID" id="19202816"/>
<dbReference type="OrthoDB" id="3070163at2759"/>
<keyword evidence="3" id="KW-1185">Reference proteome</keyword>
<feature type="region of interest" description="Disordered" evidence="1">
    <location>
        <begin position="603"/>
        <end position="626"/>
    </location>
</feature>
<comment type="caution">
    <text evidence="2">The sequence shown here is derived from an EMBL/GenBank/DDBJ whole genome shotgun (WGS) entry which is preliminary data.</text>
</comment>
<reference evidence="3" key="1">
    <citation type="journal article" date="2012" name="Science">
        <title>The Paleozoic origin of enzymatic lignin decomposition reconstructed from 31 fungal genomes.</title>
        <authorList>
            <person name="Floudas D."/>
            <person name="Binder M."/>
            <person name="Riley R."/>
            <person name="Barry K."/>
            <person name="Blanchette R.A."/>
            <person name="Henrissat B."/>
            <person name="Martinez A.T."/>
            <person name="Otillar R."/>
            <person name="Spatafora J.W."/>
            <person name="Yadav J.S."/>
            <person name="Aerts A."/>
            <person name="Benoit I."/>
            <person name="Boyd A."/>
            <person name="Carlson A."/>
            <person name="Copeland A."/>
            <person name="Coutinho P.M."/>
            <person name="de Vries R.P."/>
            <person name="Ferreira P."/>
            <person name="Findley K."/>
            <person name="Foster B."/>
            <person name="Gaskell J."/>
            <person name="Glotzer D."/>
            <person name="Gorecki P."/>
            <person name="Heitman J."/>
            <person name="Hesse C."/>
            <person name="Hori C."/>
            <person name="Igarashi K."/>
            <person name="Jurgens J.A."/>
            <person name="Kallen N."/>
            <person name="Kersten P."/>
            <person name="Kohler A."/>
            <person name="Kuees U."/>
            <person name="Kumar T.K.A."/>
            <person name="Kuo A."/>
            <person name="LaButti K."/>
            <person name="Larrondo L.F."/>
            <person name="Lindquist E."/>
            <person name="Ling A."/>
            <person name="Lombard V."/>
            <person name="Lucas S."/>
            <person name="Lundell T."/>
            <person name="Martin R."/>
            <person name="McLaughlin D.J."/>
            <person name="Morgenstern I."/>
            <person name="Morin E."/>
            <person name="Murat C."/>
            <person name="Nagy L.G."/>
            <person name="Nolan M."/>
            <person name="Ohm R.A."/>
            <person name="Patyshakuliyeva A."/>
            <person name="Rokas A."/>
            <person name="Ruiz-Duenas F.J."/>
            <person name="Sabat G."/>
            <person name="Salamov A."/>
            <person name="Samejima M."/>
            <person name="Schmutz J."/>
            <person name="Slot J.C."/>
            <person name="St John F."/>
            <person name="Stenlid J."/>
            <person name="Sun H."/>
            <person name="Sun S."/>
            <person name="Syed K."/>
            <person name="Tsang A."/>
            <person name="Wiebenga A."/>
            <person name="Young D."/>
            <person name="Pisabarro A."/>
            <person name="Eastwood D.C."/>
            <person name="Martin F."/>
            <person name="Cullen D."/>
            <person name="Grigoriev I.V."/>
            <person name="Hibbett D.S."/>
        </authorList>
    </citation>
    <scope>NUCLEOTIDE SEQUENCE [LARGE SCALE GENOMIC DNA]</scope>
    <source>
        <strain evidence="3">RWD-64-598 SS2</strain>
    </source>
</reference>
<feature type="compositionally biased region" description="Polar residues" evidence="1">
    <location>
        <begin position="63"/>
        <end position="92"/>
    </location>
</feature>
<gene>
    <name evidence="2" type="ORF">CONPUDRAFT_151164</name>
</gene>
<sequence>MSTPISPAAATAVAMPAACKHRCAASNIMGAAALPINMAATRNSKQRKCKGTKTAERLAENTLPATALSSAPPNISASATSAQDSNIHNSATPARRELPDHKQQEHPGKPDLPHHKQISVEVKVQYEEQLWQEQRIWELASLHMKEVEENEQLDGIREHNKRTLVVLTLEDALNPPPDSDDLDPDLPDKIFQIMIRVNNKATLAKVAKADVGVEVDAGTNKDKGKASSNKGKKKNAKSASSKAAKATMLKRGQCNDIITIDSDTTVFSTTIKKAPRPTTAATAATAVKAKKALKTTKAPIHTPHTSSGGACAAVKTQPITNPRPLIKTEPGLKSVPSVRKPVPVNILAYWPSAIRPTVYAKFSNTLNPWFIFMKIAANVPELQAIVDIVVLGLGYTVEFRNKLFDNAVDCLYQKQSKIGCATLAHVASFYSAPPYKDNPAAIRDHTIWALHADGPGFWQHPMPMEQTQRSSHENPQYQKLKGYLCSEFINSIMQLMVQRMASSYILYYEPRGAVVLAMIAVERVFEKYRLGTSNDTIMTFSFKNYKQATVDYGKAVSNIKVNHWLECFMAWGFDNGSRDAPASTATLVASSSLQHACRFLMPSSSPALEELDEDEDEDEDEEEGDE</sequence>
<dbReference type="EMBL" id="JH711575">
    <property type="protein sequence ID" value="EIW84120.1"/>
    <property type="molecule type" value="Genomic_DNA"/>
</dbReference>
<dbReference type="AlphaFoldDB" id="A0A5M3MYB4"/>
<evidence type="ECO:0000313" key="2">
    <source>
        <dbReference type="EMBL" id="EIW84120.1"/>
    </source>
</evidence>
<feature type="compositionally biased region" description="Basic and acidic residues" evidence="1">
    <location>
        <begin position="94"/>
        <end position="114"/>
    </location>
</feature>
<accession>A0A5M3MYB4</accession>
<dbReference type="Proteomes" id="UP000053558">
    <property type="component" value="Unassembled WGS sequence"/>
</dbReference>